<proteinExistence type="predicted"/>
<gene>
    <name evidence="1" type="ORF">DCAR_0207208</name>
</gene>
<organism evidence="1 2">
    <name type="scientific">Daucus carota subsp. sativus</name>
    <name type="common">Carrot</name>
    <dbReference type="NCBI Taxonomy" id="79200"/>
    <lineage>
        <taxon>Eukaryota</taxon>
        <taxon>Viridiplantae</taxon>
        <taxon>Streptophyta</taxon>
        <taxon>Embryophyta</taxon>
        <taxon>Tracheophyta</taxon>
        <taxon>Spermatophyta</taxon>
        <taxon>Magnoliopsida</taxon>
        <taxon>eudicotyledons</taxon>
        <taxon>Gunneridae</taxon>
        <taxon>Pentapetalae</taxon>
        <taxon>asterids</taxon>
        <taxon>campanulids</taxon>
        <taxon>Apiales</taxon>
        <taxon>Apiaceae</taxon>
        <taxon>Apioideae</taxon>
        <taxon>Scandiceae</taxon>
        <taxon>Daucinae</taxon>
        <taxon>Daucus</taxon>
        <taxon>Daucus sect. Daucus</taxon>
    </lineage>
</organism>
<reference evidence="1" key="2">
    <citation type="submission" date="2022-03" db="EMBL/GenBank/DDBJ databases">
        <title>Draft title - Genomic analysis of global carrot germplasm unveils the trajectory of domestication and the origin of high carotenoid orange carrot.</title>
        <authorList>
            <person name="Iorizzo M."/>
            <person name="Ellison S."/>
            <person name="Senalik D."/>
            <person name="Macko-Podgorni A."/>
            <person name="Grzebelus D."/>
            <person name="Bostan H."/>
            <person name="Rolling W."/>
            <person name="Curaba J."/>
            <person name="Simon P."/>
        </authorList>
    </citation>
    <scope>NUCLEOTIDE SEQUENCE</scope>
    <source>
        <tissue evidence="1">Leaf</tissue>
    </source>
</reference>
<dbReference type="Proteomes" id="UP000077755">
    <property type="component" value="Chromosome 2"/>
</dbReference>
<keyword evidence="2" id="KW-1185">Reference proteome</keyword>
<name>A0AAF1APV6_DAUCS</name>
<dbReference type="EMBL" id="CP093344">
    <property type="protein sequence ID" value="WOG87975.1"/>
    <property type="molecule type" value="Genomic_DNA"/>
</dbReference>
<protein>
    <submittedName>
        <fullName evidence="1">Uncharacterized protein</fullName>
    </submittedName>
</protein>
<dbReference type="AlphaFoldDB" id="A0AAF1APV6"/>
<evidence type="ECO:0000313" key="1">
    <source>
        <dbReference type="EMBL" id="WOG87975.1"/>
    </source>
</evidence>
<evidence type="ECO:0000313" key="2">
    <source>
        <dbReference type="Proteomes" id="UP000077755"/>
    </source>
</evidence>
<accession>A0AAF1APV6</accession>
<reference evidence="1" key="1">
    <citation type="journal article" date="2016" name="Nat. Genet.">
        <title>A high-quality carrot genome assembly provides new insights into carotenoid accumulation and asterid genome evolution.</title>
        <authorList>
            <person name="Iorizzo M."/>
            <person name="Ellison S."/>
            <person name="Senalik D."/>
            <person name="Zeng P."/>
            <person name="Satapoomin P."/>
            <person name="Huang J."/>
            <person name="Bowman M."/>
            <person name="Iovene M."/>
            <person name="Sanseverino W."/>
            <person name="Cavagnaro P."/>
            <person name="Yildiz M."/>
            <person name="Macko-Podgorni A."/>
            <person name="Moranska E."/>
            <person name="Grzebelus E."/>
            <person name="Grzebelus D."/>
            <person name="Ashrafi H."/>
            <person name="Zheng Z."/>
            <person name="Cheng S."/>
            <person name="Spooner D."/>
            <person name="Van Deynze A."/>
            <person name="Simon P."/>
        </authorList>
    </citation>
    <scope>NUCLEOTIDE SEQUENCE</scope>
    <source>
        <tissue evidence="1">Leaf</tissue>
    </source>
</reference>
<sequence length="79" mass="9512">MQCIRKYVAKRYMNPVLLRKLHHMRTRTRFNKLSGMEPDNATEESGADQYHRYIMELVLLTGRELCLLHRIDRLHASER</sequence>